<keyword evidence="3" id="KW-1185">Reference proteome</keyword>
<sequence length="177" mass="18537">METKGSFSLGGGATILTALPISASAAAGLENGKVTKITFDSMEIDQVKMPQDYINMYASIPSGRPERTNVKGGSYYWAYAMVKVTNYAVTATYTSSKDATLGASATIPASAGLSGNLNTLVSVTKTGQNQYQYSVPGTVYIAAIMRPFGPGGLPQSGSQSYSDAKEIYAESVGERGR</sequence>
<accession>A0AAD5UNW4</accession>
<dbReference type="AlphaFoldDB" id="A0AAD5UNW4"/>
<dbReference type="EMBL" id="JANAWD010001345">
    <property type="protein sequence ID" value="KAJ3473554.1"/>
    <property type="molecule type" value="Genomic_DNA"/>
</dbReference>
<feature type="compositionally biased region" description="Basic and acidic residues" evidence="1">
    <location>
        <begin position="163"/>
        <end position="177"/>
    </location>
</feature>
<protein>
    <submittedName>
        <fullName evidence="2">Uncharacterized protein</fullName>
    </submittedName>
</protein>
<name>A0AAD5UNW4_9APHY</name>
<feature type="region of interest" description="Disordered" evidence="1">
    <location>
        <begin position="154"/>
        <end position="177"/>
    </location>
</feature>
<evidence type="ECO:0000313" key="3">
    <source>
        <dbReference type="Proteomes" id="UP001212997"/>
    </source>
</evidence>
<proteinExistence type="predicted"/>
<organism evidence="2 3">
    <name type="scientific">Meripilus lineatus</name>
    <dbReference type="NCBI Taxonomy" id="2056292"/>
    <lineage>
        <taxon>Eukaryota</taxon>
        <taxon>Fungi</taxon>
        <taxon>Dikarya</taxon>
        <taxon>Basidiomycota</taxon>
        <taxon>Agaricomycotina</taxon>
        <taxon>Agaricomycetes</taxon>
        <taxon>Polyporales</taxon>
        <taxon>Meripilaceae</taxon>
        <taxon>Meripilus</taxon>
    </lineage>
</organism>
<dbReference type="Proteomes" id="UP001212997">
    <property type="component" value="Unassembled WGS sequence"/>
</dbReference>
<evidence type="ECO:0000313" key="2">
    <source>
        <dbReference type="EMBL" id="KAJ3473554.1"/>
    </source>
</evidence>
<evidence type="ECO:0000256" key="1">
    <source>
        <dbReference type="SAM" id="MobiDB-lite"/>
    </source>
</evidence>
<reference evidence="2" key="1">
    <citation type="submission" date="2022-07" db="EMBL/GenBank/DDBJ databases">
        <title>Genome Sequence of Physisporinus lineatus.</title>
        <authorList>
            <person name="Buettner E."/>
        </authorList>
    </citation>
    <scope>NUCLEOTIDE SEQUENCE</scope>
    <source>
        <strain evidence="2">VT162</strain>
    </source>
</reference>
<gene>
    <name evidence="2" type="ORF">NLI96_g12944</name>
</gene>
<comment type="caution">
    <text evidence="2">The sequence shown here is derived from an EMBL/GenBank/DDBJ whole genome shotgun (WGS) entry which is preliminary data.</text>
</comment>